<protein>
    <recommendedName>
        <fullName evidence="3">Chalcone-flavanone isomerase family protein</fullName>
    </recommendedName>
</protein>
<dbReference type="EMBL" id="LR031875">
    <property type="protein sequence ID" value="VDD28763.1"/>
    <property type="molecule type" value="Genomic_DNA"/>
</dbReference>
<evidence type="ECO:0000313" key="2">
    <source>
        <dbReference type="EMBL" id="VDD28763.1"/>
    </source>
</evidence>
<reference evidence="2" key="1">
    <citation type="submission" date="2018-11" db="EMBL/GenBank/DDBJ databases">
        <authorList>
            <consortium name="Genoscope - CEA"/>
            <person name="William W."/>
        </authorList>
    </citation>
    <scope>NUCLEOTIDE SEQUENCE</scope>
</reference>
<organism evidence="2">
    <name type="scientific">Brassica oleracea</name>
    <name type="common">Wild cabbage</name>
    <dbReference type="NCBI Taxonomy" id="3712"/>
    <lineage>
        <taxon>Eukaryota</taxon>
        <taxon>Viridiplantae</taxon>
        <taxon>Streptophyta</taxon>
        <taxon>Embryophyta</taxon>
        <taxon>Tracheophyta</taxon>
        <taxon>Spermatophyta</taxon>
        <taxon>Magnoliopsida</taxon>
        <taxon>eudicotyledons</taxon>
        <taxon>Gunneridae</taxon>
        <taxon>Pentapetalae</taxon>
        <taxon>rosids</taxon>
        <taxon>malvids</taxon>
        <taxon>Brassicales</taxon>
        <taxon>Brassicaceae</taxon>
        <taxon>Brassiceae</taxon>
        <taxon>Brassica</taxon>
    </lineage>
</organism>
<dbReference type="PANTHER" id="PTHR47512:SF3">
    <property type="entry name" value="CHALCONE-FLAVONONE ISOMERASE FAMILY PROTEIN"/>
    <property type="match status" value="1"/>
</dbReference>
<sequence length="327" mass="36109">METPSSTRRVTRSQTLSAMKSSATNHLLSSSKKPEESKPRQRNGATPKRDRSALFDITNDSPIVGLAMQTPSSGVAVGKSRVKSTPGSGEALLRGQVKNLLQKVEEEEAHLITKISVESRPFIHLVTSPMGLLAPTPANTPQVLDGAPPPIVIASPVVSGQLRAASSQVKLDLGVEKEESLEKSPSITRSLLLDFSDKSELWESSDCSSVVTQNPEDDNSSVWSMQVNASTKDEEDDEEDQEVVFSYREEDDEEEYYEDEEEEEEVEGLCEGMRKMSFAGKHTRFVYDSDLEEMVEAEEQTPGVSRLKVFPTPTGKHVRFADEDDEE</sequence>
<dbReference type="PANTHER" id="PTHR47512">
    <property type="entry name" value="EXPRESSED PROTEIN"/>
    <property type="match status" value="1"/>
</dbReference>
<name>A0A3P6DC52_BRAOL</name>
<feature type="compositionally biased region" description="Polar residues" evidence="1">
    <location>
        <begin position="1"/>
        <end position="28"/>
    </location>
</feature>
<gene>
    <name evidence="2" type="ORF">BOLC9T54086H</name>
</gene>
<proteinExistence type="predicted"/>
<evidence type="ECO:0008006" key="3">
    <source>
        <dbReference type="Google" id="ProtNLM"/>
    </source>
</evidence>
<accession>A0A3P6DC52</accession>
<dbReference type="AlphaFoldDB" id="A0A3P6DC52"/>
<feature type="region of interest" description="Disordered" evidence="1">
    <location>
        <begin position="1"/>
        <end position="57"/>
    </location>
</feature>
<evidence type="ECO:0000256" key="1">
    <source>
        <dbReference type="SAM" id="MobiDB-lite"/>
    </source>
</evidence>